<dbReference type="InterPro" id="IPR025579">
    <property type="entry name" value="DUF4357"/>
</dbReference>
<reference evidence="2" key="1">
    <citation type="submission" date="2023-05" db="EMBL/GenBank/DDBJ databases">
        <title>Metabolic capabilities are highly conserved among human nasal-associated Corynebacterium species in pangenomic analyses.</title>
        <authorList>
            <person name="Tran T.H."/>
            <person name="Roberts A.Q."/>
            <person name="Escapa I.F."/>
            <person name="Gao W."/>
            <person name="Conlan S."/>
            <person name="Kong H."/>
            <person name="Segre J.A."/>
            <person name="Kelly M.S."/>
            <person name="Lemon K.P."/>
        </authorList>
    </citation>
    <scope>NUCLEOTIDE SEQUENCE</scope>
    <source>
        <strain evidence="2">KPL2773</strain>
    </source>
</reference>
<evidence type="ECO:0000259" key="1">
    <source>
        <dbReference type="Pfam" id="PF14267"/>
    </source>
</evidence>
<sequence>MAVPRTVQLFLMDGSPKGRIKSSLDNWVGKVYLIPRTMVAESDERTELKQSGIYLLFGADDETGEERLYVGQARERKNGNGVLGRVQEHLKSESKNYFTHAILIIDSDNSFGPTEICYLENVFYEQAQSAGRVRVVNSNIPSPGNVTEEKQAALDEFISTAKILIGSLGYHAFDTVDDGKSATQDRTETSPPSVEPLLFLDSAGATGQGRQTSDGFVVLEGAQLRRETAISMPEFALKNRERLADRINEQYVLTRDTLFPSPSAASNFLVGASTSGKVYWKTKDGITLRELEQRKL</sequence>
<dbReference type="EMBL" id="JASNVH010000008">
    <property type="protein sequence ID" value="MDK4307059.1"/>
    <property type="molecule type" value="Genomic_DNA"/>
</dbReference>
<gene>
    <name evidence="2" type="ORF">QPX42_05805</name>
</gene>
<dbReference type="Pfam" id="PF14267">
    <property type="entry name" value="DUF4357"/>
    <property type="match status" value="1"/>
</dbReference>
<proteinExistence type="predicted"/>
<dbReference type="CDD" id="cd10447">
    <property type="entry name" value="GIY-YIG_unchar_2"/>
    <property type="match status" value="1"/>
</dbReference>
<evidence type="ECO:0000313" key="3">
    <source>
        <dbReference type="Proteomes" id="UP001224412"/>
    </source>
</evidence>
<evidence type="ECO:0000313" key="2">
    <source>
        <dbReference type="EMBL" id="MDK4307059.1"/>
    </source>
</evidence>
<comment type="caution">
    <text evidence="2">The sequence shown here is derived from an EMBL/GenBank/DDBJ whole genome shotgun (WGS) entry which is preliminary data.</text>
</comment>
<name>A0AAP4BPP9_9CORY</name>
<dbReference type="RefSeq" id="WP_259802847.1">
    <property type="nucleotide sequence ID" value="NZ_JALXMR010000010.1"/>
</dbReference>
<feature type="domain" description="DUF4357" evidence="1">
    <location>
        <begin position="240"/>
        <end position="288"/>
    </location>
</feature>
<protein>
    <submittedName>
        <fullName evidence="2">GIY-YIG nuclease family protein</fullName>
    </submittedName>
</protein>
<accession>A0AAP4BPP9</accession>
<dbReference type="AlphaFoldDB" id="A0AAP4BPP9"/>
<dbReference type="Proteomes" id="UP001224412">
    <property type="component" value="Unassembled WGS sequence"/>
</dbReference>
<organism evidence="2 3">
    <name type="scientific">Corynebacterium pseudodiphtheriticum</name>
    <dbReference type="NCBI Taxonomy" id="37637"/>
    <lineage>
        <taxon>Bacteria</taxon>
        <taxon>Bacillati</taxon>
        <taxon>Actinomycetota</taxon>
        <taxon>Actinomycetes</taxon>
        <taxon>Mycobacteriales</taxon>
        <taxon>Corynebacteriaceae</taxon>
        <taxon>Corynebacterium</taxon>
    </lineage>
</organism>